<evidence type="ECO:0000256" key="6">
    <source>
        <dbReference type="ARBA" id="ARBA00022723"/>
    </source>
</evidence>
<keyword evidence="9 15" id="KW-0378">Hydrolase</keyword>
<dbReference type="InterPro" id="IPR036388">
    <property type="entry name" value="WH-like_DNA-bd_sf"/>
</dbReference>
<dbReference type="Gene3D" id="1.10.10.10">
    <property type="entry name" value="Winged helix-like DNA-binding domain superfamily/Winged helix DNA-binding domain"/>
    <property type="match status" value="1"/>
</dbReference>
<keyword evidence="6 15" id="KW-0479">Metal-binding</keyword>
<evidence type="ECO:0000256" key="14">
    <source>
        <dbReference type="ARBA" id="ARBA00023254"/>
    </source>
</evidence>
<comment type="subunit">
    <text evidence="15">Interacts with EME1.</text>
</comment>
<evidence type="ECO:0000256" key="15">
    <source>
        <dbReference type="RuleBase" id="RU369042"/>
    </source>
</evidence>
<dbReference type="AlphaFoldDB" id="A0AAD5BH63"/>
<evidence type="ECO:0000256" key="12">
    <source>
        <dbReference type="ARBA" id="ARBA00023204"/>
    </source>
</evidence>
<feature type="domain" description="MUS81 winged helix" evidence="17">
    <location>
        <begin position="128"/>
        <end position="214"/>
    </location>
</feature>
<evidence type="ECO:0000256" key="1">
    <source>
        <dbReference type="ARBA" id="ARBA00001946"/>
    </source>
</evidence>
<dbReference type="GO" id="GO:0006308">
    <property type="term" value="P:DNA catabolic process"/>
    <property type="evidence" value="ECO:0007669"/>
    <property type="project" value="UniProtKB-UniRule"/>
</dbReference>
<evidence type="ECO:0000256" key="10">
    <source>
        <dbReference type="ARBA" id="ARBA00022842"/>
    </source>
</evidence>
<gene>
    <name evidence="18" type="ORF">KGF57_001428</name>
</gene>
<dbReference type="RefSeq" id="XP_051610087.1">
    <property type="nucleotide sequence ID" value="XM_051750632.1"/>
</dbReference>
<evidence type="ECO:0000256" key="9">
    <source>
        <dbReference type="ARBA" id="ARBA00022801"/>
    </source>
</evidence>
<evidence type="ECO:0000313" key="19">
    <source>
        <dbReference type="Proteomes" id="UP001204833"/>
    </source>
</evidence>
<sequence>MSDEAPEDFKQYIVQWIEADAIEATKNGSKMAILYNKMLAQIRRTSEPITDTKSLKQIRYVGVKTAVVLSNRVLQLCKANGWEPPVGFMDEAEAHRRASKKVDQVGEEEDDSSARPAKRARTASSYVPKQRSGAFAIMVALYLKDREGRGMTREQISQHAAPHCDKAFTTSTTSMYSAWDSMNTLIRKELVYVTGRSPKMYYLTDEGKELASKLKTAVNIESSPMQPNTVANSSFDNGVRFEPSFEKSSPTLRRNADLSSSRQSSFRLLNPAHNSRLVSEVLSSTNSFAHDSQNRVYDGTPYEIWTKDEYEVVVYVDNREIRGQQERNFFPRQLELANHKCDVKALSCGDITWVARHLRTGREANEKIGNDALFLSSGGSEHLQPGSLQRIAYKISGKVRDKGKLRMSSLIFKLSRNDGENNANDSEGIVHIDVDDNQGMLFGESYCHTESVSNAKEVA</sequence>
<keyword evidence="14" id="KW-0469">Meiosis</keyword>
<evidence type="ECO:0000256" key="13">
    <source>
        <dbReference type="ARBA" id="ARBA00023242"/>
    </source>
</evidence>
<evidence type="ECO:0000259" key="17">
    <source>
        <dbReference type="Pfam" id="PF21136"/>
    </source>
</evidence>
<dbReference type="GO" id="GO:0000712">
    <property type="term" value="P:resolution of meiotic recombination intermediates"/>
    <property type="evidence" value="ECO:0007669"/>
    <property type="project" value="TreeGrafter"/>
</dbReference>
<dbReference type="GO" id="GO:0000727">
    <property type="term" value="P:double-strand break repair via break-induced replication"/>
    <property type="evidence" value="ECO:0007669"/>
    <property type="project" value="UniProtKB-UniRule"/>
</dbReference>
<dbReference type="GO" id="GO:0005634">
    <property type="term" value="C:nucleus"/>
    <property type="evidence" value="ECO:0007669"/>
    <property type="project" value="UniProtKB-SubCell"/>
</dbReference>
<evidence type="ECO:0000313" key="18">
    <source>
        <dbReference type="EMBL" id="KAI5962776.1"/>
    </source>
</evidence>
<dbReference type="InterPro" id="IPR033309">
    <property type="entry name" value="Mus81"/>
</dbReference>
<dbReference type="Proteomes" id="UP001204833">
    <property type="component" value="Unassembled WGS sequence"/>
</dbReference>
<dbReference type="EMBL" id="JAIHNG010000066">
    <property type="protein sequence ID" value="KAI5962776.1"/>
    <property type="molecule type" value="Genomic_DNA"/>
</dbReference>
<keyword evidence="10 15" id="KW-0460">Magnesium</keyword>
<comment type="caution">
    <text evidence="18">The sequence shown here is derived from an EMBL/GenBank/DDBJ whole genome shotgun (WGS) entry which is preliminary data.</text>
</comment>
<dbReference type="Gene3D" id="1.10.150.110">
    <property type="entry name" value="DNA polymerase beta, N-terminal domain-like"/>
    <property type="match status" value="1"/>
</dbReference>
<dbReference type="FunFam" id="1.10.10.10:FF:000307">
    <property type="entry name" value="Crossover junction endonuclease MUS81"/>
    <property type="match status" value="1"/>
</dbReference>
<keyword evidence="8 15" id="KW-0227">DNA damage</keyword>
<comment type="cofactor">
    <cofactor evidence="1 15">
        <name>Mg(2+)</name>
        <dbReference type="ChEBI" id="CHEBI:18420"/>
    </cofactor>
</comment>
<comment type="similarity">
    <text evidence="3 15">Belongs to the XPF family.</text>
</comment>
<keyword evidence="19" id="KW-1185">Reference proteome</keyword>
<evidence type="ECO:0000256" key="8">
    <source>
        <dbReference type="ARBA" id="ARBA00022763"/>
    </source>
</evidence>
<comment type="subcellular location">
    <subcellularLocation>
        <location evidence="2 15">Nucleus</location>
    </subcellularLocation>
</comment>
<keyword evidence="5 15" id="KW-0540">Nuclease</keyword>
<feature type="compositionally biased region" description="Basic and acidic residues" evidence="16">
    <location>
        <begin position="93"/>
        <end position="104"/>
    </location>
</feature>
<evidence type="ECO:0000256" key="4">
    <source>
        <dbReference type="ARBA" id="ARBA00017114"/>
    </source>
</evidence>
<dbReference type="InterPro" id="IPR027421">
    <property type="entry name" value="DNA_pol_lamdba_lyase_dom_sf"/>
</dbReference>
<proteinExistence type="inferred from homology"/>
<dbReference type="GO" id="GO:0048476">
    <property type="term" value="C:Holliday junction resolvase complex"/>
    <property type="evidence" value="ECO:0007669"/>
    <property type="project" value="UniProtKB-UniRule"/>
</dbReference>
<dbReference type="GO" id="GO:0003677">
    <property type="term" value="F:DNA binding"/>
    <property type="evidence" value="ECO:0007669"/>
    <property type="project" value="UniProtKB-UniRule"/>
</dbReference>
<name>A0AAD5BH63_9ASCO</name>
<evidence type="ECO:0000256" key="3">
    <source>
        <dbReference type="ARBA" id="ARBA00010015"/>
    </source>
</evidence>
<feature type="region of interest" description="Disordered" evidence="16">
    <location>
        <begin position="93"/>
        <end position="125"/>
    </location>
</feature>
<dbReference type="GO" id="GO:0031573">
    <property type="term" value="P:mitotic intra-S DNA damage checkpoint signaling"/>
    <property type="evidence" value="ECO:0007669"/>
    <property type="project" value="TreeGrafter"/>
</dbReference>
<dbReference type="PANTHER" id="PTHR13451:SF0">
    <property type="entry name" value="CROSSOVER JUNCTION ENDONUCLEASE MUS81"/>
    <property type="match status" value="1"/>
</dbReference>
<evidence type="ECO:0000256" key="16">
    <source>
        <dbReference type="SAM" id="MobiDB-lite"/>
    </source>
</evidence>
<reference evidence="18 19" key="1">
    <citation type="journal article" date="2022" name="DNA Res.">
        <title>Genome analysis of five recently described species of the CUG-Ser clade uncovers Candida theae as a new hybrid lineage with pathogenic potential in the Candida parapsilosis species complex.</title>
        <authorList>
            <person name="Mixao V."/>
            <person name="Del Olmo V."/>
            <person name="Hegedusova E."/>
            <person name="Saus E."/>
            <person name="Pryszcz L."/>
            <person name="Cillingova A."/>
            <person name="Nosek J."/>
            <person name="Gabaldon T."/>
        </authorList>
    </citation>
    <scope>NUCLEOTIDE SEQUENCE [LARGE SCALE GENOMIC DNA]</scope>
    <source>
        <strain evidence="18 19">CBS 12239</strain>
    </source>
</reference>
<keyword evidence="7 15" id="KW-0255">Endonuclease</keyword>
<comment type="function">
    <text evidence="15">Interacts with EME1 to form a DNA structure-specific endonuclease with substrate preference for branched DNA structures with a 5'-end at the branch nick. Typical substrates include 3'-flap structures, D-loops, replication forks and nicked Holliday junctions. May be required in mitosis for the processing of stalled or collapsed replication fork intermediates. May be required in meiosis for the repair of meiosis-specific double strand breaks subsequent to single-end invasion (SEI).</text>
</comment>
<evidence type="ECO:0000256" key="11">
    <source>
        <dbReference type="ARBA" id="ARBA00023172"/>
    </source>
</evidence>
<protein>
    <recommendedName>
        <fullName evidence="4 15">Crossover junction endonuclease MUS81</fullName>
        <ecNumber evidence="15">3.1.22.-</ecNumber>
    </recommendedName>
</protein>
<dbReference type="GO" id="GO:0046872">
    <property type="term" value="F:metal ion binding"/>
    <property type="evidence" value="ECO:0007669"/>
    <property type="project" value="UniProtKB-UniRule"/>
</dbReference>
<accession>A0AAD5BH63</accession>
<keyword evidence="11 15" id="KW-0233">DNA recombination</keyword>
<evidence type="ECO:0000256" key="7">
    <source>
        <dbReference type="ARBA" id="ARBA00022759"/>
    </source>
</evidence>
<evidence type="ECO:0000256" key="5">
    <source>
        <dbReference type="ARBA" id="ARBA00022722"/>
    </source>
</evidence>
<dbReference type="EC" id="3.1.22.-" evidence="15"/>
<dbReference type="GO" id="GO:0008821">
    <property type="term" value="F:crossover junction DNA endonuclease activity"/>
    <property type="evidence" value="ECO:0007669"/>
    <property type="project" value="UniProtKB-UniRule"/>
</dbReference>
<keyword evidence="12 15" id="KW-0234">DNA repair</keyword>
<dbReference type="Pfam" id="PF21136">
    <property type="entry name" value="WHD_MUS81"/>
    <property type="match status" value="1"/>
</dbReference>
<dbReference type="PANTHER" id="PTHR13451">
    <property type="entry name" value="CLASS II CROSSOVER JUNCTION ENDONUCLEASE MUS81"/>
    <property type="match status" value="1"/>
</dbReference>
<dbReference type="InterPro" id="IPR047417">
    <property type="entry name" value="WHD_MUS81"/>
</dbReference>
<dbReference type="GO" id="GO:0048257">
    <property type="term" value="F:3'-flap endonuclease activity"/>
    <property type="evidence" value="ECO:0007669"/>
    <property type="project" value="TreeGrafter"/>
</dbReference>
<dbReference type="CDD" id="cd21036">
    <property type="entry name" value="WH_MUS81"/>
    <property type="match status" value="1"/>
</dbReference>
<dbReference type="GeneID" id="76149487"/>
<organism evidence="18 19">
    <name type="scientific">Candida theae</name>
    <dbReference type="NCBI Taxonomy" id="1198502"/>
    <lineage>
        <taxon>Eukaryota</taxon>
        <taxon>Fungi</taxon>
        <taxon>Dikarya</taxon>
        <taxon>Ascomycota</taxon>
        <taxon>Saccharomycotina</taxon>
        <taxon>Pichiomycetes</taxon>
        <taxon>Debaryomycetaceae</taxon>
        <taxon>Candida/Lodderomyces clade</taxon>
        <taxon>Candida</taxon>
    </lineage>
</organism>
<keyword evidence="13 15" id="KW-0539">Nucleus</keyword>
<evidence type="ECO:0000256" key="2">
    <source>
        <dbReference type="ARBA" id="ARBA00004123"/>
    </source>
</evidence>